<proteinExistence type="predicted"/>
<dbReference type="PROSITE" id="PS00197">
    <property type="entry name" value="2FE2S_FER_1"/>
    <property type="match status" value="1"/>
</dbReference>
<evidence type="ECO:0000256" key="1">
    <source>
        <dbReference type="ARBA" id="ARBA00001974"/>
    </source>
</evidence>
<dbReference type="Gene3D" id="3.40.50.80">
    <property type="entry name" value="Nucleotide-binding domain of ferredoxin-NADP reductase (FNR) module"/>
    <property type="match status" value="1"/>
</dbReference>
<keyword evidence="3" id="KW-0411">Iron-sulfur</keyword>
<name>A0A7X0VB25_9ACTN</name>
<dbReference type="InterPro" id="IPR017896">
    <property type="entry name" value="4Fe4S_Fe-S-bd"/>
</dbReference>
<dbReference type="InterPro" id="IPR017938">
    <property type="entry name" value="Riboflavin_synthase-like_b-brl"/>
</dbReference>
<comment type="caution">
    <text evidence="7">The sequence shown here is derived from an EMBL/GenBank/DDBJ whole genome shotgun (WGS) entry which is preliminary data.</text>
</comment>
<dbReference type="PANTHER" id="PTHR47354:SF5">
    <property type="entry name" value="PROTEIN RFBI"/>
    <property type="match status" value="1"/>
</dbReference>
<dbReference type="PROSITE" id="PS51384">
    <property type="entry name" value="FAD_FR"/>
    <property type="match status" value="1"/>
</dbReference>
<dbReference type="SUPFAM" id="SSF52343">
    <property type="entry name" value="Ferredoxin reductase-like, C-terminal NADP-linked domain"/>
    <property type="match status" value="1"/>
</dbReference>
<dbReference type="PANTHER" id="PTHR47354">
    <property type="entry name" value="NADH OXIDOREDUCTASE HCR"/>
    <property type="match status" value="1"/>
</dbReference>
<dbReference type="PROSITE" id="PS51379">
    <property type="entry name" value="4FE4S_FER_2"/>
    <property type="match status" value="1"/>
</dbReference>
<dbReference type="GO" id="GO:0016491">
    <property type="term" value="F:oxidoreductase activity"/>
    <property type="evidence" value="ECO:0007669"/>
    <property type="project" value="InterPro"/>
</dbReference>
<evidence type="ECO:0000256" key="3">
    <source>
        <dbReference type="ARBA" id="ARBA00023014"/>
    </source>
</evidence>
<reference evidence="7 8" key="1">
    <citation type="submission" date="2020-08" db="EMBL/GenBank/DDBJ databases">
        <authorList>
            <person name="Seo M.-J."/>
        </authorList>
    </citation>
    <scope>NUCLEOTIDE SEQUENCE [LARGE SCALE GENOMIC DNA]</scope>
    <source>
        <strain evidence="7 8">KIGAM211</strain>
    </source>
</reference>
<protein>
    <submittedName>
        <fullName evidence="7">2Fe-2S iron-sulfur cluster binding domain-containing protein</fullName>
    </submittedName>
</protein>
<comment type="cofactor">
    <cofactor evidence="1">
        <name>FAD</name>
        <dbReference type="ChEBI" id="CHEBI:57692"/>
    </cofactor>
</comment>
<dbReference type="Proteomes" id="UP000523955">
    <property type="component" value="Unassembled WGS sequence"/>
</dbReference>
<dbReference type="AlphaFoldDB" id="A0A7X0VB25"/>
<keyword evidence="8" id="KW-1185">Reference proteome</keyword>
<keyword evidence="2" id="KW-0001">2Fe-2S</keyword>
<dbReference type="SUPFAM" id="SSF63380">
    <property type="entry name" value="Riboflavin synthase domain-like"/>
    <property type="match status" value="1"/>
</dbReference>
<gene>
    <name evidence="7" type="ORF">H5V45_09320</name>
</gene>
<evidence type="ECO:0000313" key="8">
    <source>
        <dbReference type="Proteomes" id="UP000523955"/>
    </source>
</evidence>
<dbReference type="CDD" id="cd00207">
    <property type="entry name" value="fer2"/>
    <property type="match status" value="1"/>
</dbReference>
<dbReference type="PRINTS" id="PR00410">
    <property type="entry name" value="PHEHYDRXLASE"/>
</dbReference>
<dbReference type="InterPro" id="IPR001709">
    <property type="entry name" value="Flavoprot_Pyr_Nucl_cyt_Rdtase"/>
</dbReference>
<evidence type="ECO:0000256" key="2">
    <source>
        <dbReference type="ARBA" id="ARBA00022714"/>
    </source>
</evidence>
<dbReference type="InterPro" id="IPR008333">
    <property type="entry name" value="Cbr1-like_FAD-bd_dom"/>
</dbReference>
<organism evidence="7 8">
    <name type="scientific">Nocardioides luti</name>
    <dbReference type="NCBI Taxonomy" id="2761101"/>
    <lineage>
        <taxon>Bacteria</taxon>
        <taxon>Bacillati</taxon>
        <taxon>Actinomycetota</taxon>
        <taxon>Actinomycetes</taxon>
        <taxon>Propionibacteriales</taxon>
        <taxon>Nocardioidaceae</taxon>
        <taxon>Nocardioides</taxon>
    </lineage>
</organism>
<dbReference type="PRINTS" id="PR00371">
    <property type="entry name" value="FPNCR"/>
</dbReference>
<evidence type="ECO:0000259" key="4">
    <source>
        <dbReference type="PROSITE" id="PS51085"/>
    </source>
</evidence>
<keyword evidence="2" id="KW-0479">Metal-binding</keyword>
<dbReference type="InterPro" id="IPR001041">
    <property type="entry name" value="2Fe-2S_ferredoxin-type"/>
</dbReference>
<dbReference type="Pfam" id="PF00111">
    <property type="entry name" value="Fer2"/>
    <property type="match status" value="1"/>
</dbReference>
<evidence type="ECO:0000313" key="7">
    <source>
        <dbReference type="EMBL" id="MBB6627522.1"/>
    </source>
</evidence>
<evidence type="ECO:0000259" key="6">
    <source>
        <dbReference type="PROSITE" id="PS51384"/>
    </source>
</evidence>
<dbReference type="EMBL" id="JACKXE010000001">
    <property type="protein sequence ID" value="MBB6627522.1"/>
    <property type="molecule type" value="Genomic_DNA"/>
</dbReference>
<dbReference type="InterPro" id="IPR050415">
    <property type="entry name" value="MRET"/>
</dbReference>
<dbReference type="Pfam" id="PF00175">
    <property type="entry name" value="NAD_binding_1"/>
    <property type="match status" value="1"/>
</dbReference>
<dbReference type="InterPro" id="IPR039261">
    <property type="entry name" value="FNR_nucleotide-bd"/>
</dbReference>
<dbReference type="Gene3D" id="2.40.30.10">
    <property type="entry name" value="Translation factors"/>
    <property type="match status" value="1"/>
</dbReference>
<keyword evidence="2" id="KW-0408">Iron</keyword>
<dbReference type="PROSITE" id="PS51085">
    <property type="entry name" value="2FE2S_FER_2"/>
    <property type="match status" value="1"/>
</dbReference>
<dbReference type="GO" id="GO:0051537">
    <property type="term" value="F:2 iron, 2 sulfur cluster binding"/>
    <property type="evidence" value="ECO:0007669"/>
    <property type="project" value="UniProtKB-KW"/>
</dbReference>
<dbReference type="Pfam" id="PF00970">
    <property type="entry name" value="FAD_binding_6"/>
    <property type="match status" value="1"/>
</dbReference>
<feature type="domain" description="2Fe-2S ferredoxin-type" evidence="4">
    <location>
        <begin position="3"/>
        <end position="97"/>
    </location>
</feature>
<dbReference type="InterPro" id="IPR017927">
    <property type="entry name" value="FAD-bd_FR_type"/>
</dbReference>
<evidence type="ECO:0000259" key="5">
    <source>
        <dbReference type="PROSITE" id="PS51379"/>
    </source>
</evidence>
<dbReference type="InterPro" id="IPR006058">
    <property type="entry name" value="2Fe2S_fd_BS"/>
</dbReference>
<feature type="domain" description="4Fe-4S ferredoxin-type" evidence="5">
    <location>
        <begin position="30"/>
        <end position="62"/>
    </location>
</feature>
<dbReference type="InterPro" id="IPR012675">
    <property type="entry name" value="Beta-grasp_dom_sf"/>
</dbReference>
<feature type="domain" description="FAD-binding FR-type" evidence="6">
    <location>
        <begin position="104"/>
        <end position="204"/>
    </location>
</feature>
<accession>A0A7X0VB25</accession>
<dbReference type="InterPro" id="IPR001433">
    <property type="entry name" value="OxRdtase_FAD/NAD-bd"/>
</dbReference>
<dbReference type="SUPFAM" id="SSF54292">
    <property type="entry name" value="2Fe-2S ferredoxin-like"/>
    <property type="match status" value="1"/>
</dbReference>
<dbReference type="Gene3D" id="3.10.20.30">
    <property type="match status" value="1"/>
</dbReference>
<dbReference type="InterPro" id="IPR036010">
    <property type="entry name" value="2Fe-2S_ferredoxin-like_sf"/>
</dbReference>
<sequence length="342" mass="36614">MSHRIALTFEEDATFFIDCNDGESLVDAGDRAGVRIPTDCRDGVCGTCRSLCESGTYTMSDDYLEEALTDEEAAEGFILACQTTPLSDMVVRVPVASTVAGLSKRAVPGSIQQVNILSSSTAEVVIDTGSSSPMHFLPGQYAGLEAGGLDRARNYSFSNQPGTPFIKFLIRLVPDGGMSQYLAGSAAVGDPVDIHGPQGAFYLRDIQRPLVFVAGGTGLAPFLAMLESRAGSLDHPQVTLLLGVTNDEDLVKVEELEAFKASHPWFDFQYRIANPKQGGPAGLVTDLFSPELAIEQSDLYLCGPPVMVEAVHRYIRSEGRAPVRIFAEKFLVEAAPSLSEAG</sequence>